<keyword evidence="2" id="KW-1185">Reference proteome</keyword>
<protein>
    <submittedName>
        <fullName evidence="1">Uncharacterized protein</fullName>
    </submittedName>
</protein>
<sequence>MTRRDDPDALLHAHLRAQRQATSALPPPSIIPAPVFPAGRQFRGTVRFPCPIGCGWFHDEHPGSETPGPLLLPVGFTSEDIEDALTARAAAEGETRRRRIEGAITAHYRSAHPSH</sequence>
<accession>A0ABP6FV31</accession>
<dbReference type="Proteomes" id="UP001501666">
    <property type="component" value="Unassembled WGS sequence"/>
</dbReference>
<comment type="caution">
    <text evidence="1">The sequence shown here is derived from an EMBL/GenBank/DDBJ whole genome shotgun (WGS) entry which is preliminary data.</text>
</comment>
<gene>
    <name evidence="1" type="ORF">GCM10010412_098890</name>
</gene>
<reference evidence="2" key="1">
    <citation type="journal article" date="2019" name="Int. J. Syst. Evol. Microbiol.">
        <title>The Global Catalogue of Microorganisms (GCM) 10K type strain sequencing project: providing services to taxonomists for standard genome sequencing and annotation.</title>
        <authorList>
            <consortium name="The Broad Institute Genomics Platform"/>
            <consortium name="The Broad Institute Genome Sequencing Center for Infectious Disease"/>
            <person name="Wu L."/>
            <person name="Ma J."/>
        </authorList>
    </citation>
    <scope>NUCLEOTIDE SEQUENCE [LARGE SCALE GENOMIC DNA]</scope>
    <source>
        <strain evidence="2">JCM 6835</strain>
    </source>
</reference>
<name>A0ABP6FV31_9ACTN</name>
<organism evidence="1 2">
    <name type="scientific">Nonomuraea recticatena</name>
    <dbReference type="NCBI Taxonomy" id="46178"/>
    <lineage>
        <taxon>Bacteria</taxon>
        <taxon>Bacillati</taxon>
        <taxon>Actinomycetota</taxon>
        <taxon>Actinomycetes</taxon>
        <taxon>Streptosporangiales</taxon>
        <taxon>Streptosporangiaceae</taxon>
        <taxon>Nonomuraea</taxon>
    </lineage>
</organism>
<dbReference type="EMBL" id="BAAATE010000066">
    <property type="protein sequence ID" value="GAA2701269.1"/>
    <property type="molecule type" value="Genomic_DNA"/>
</dbReference>
<dbReference type="RefSeq" id="WP_346157888.1">
    <property type="nucleotide sequence ID" value="NZ_BAAATE010000066.1"/>
</dbReference>
<evidence type="ECO:0000313" key="1">
    <source>
        <dbReference type="EMBL" id="GAA2701269.1"/>
    </source>
</evidence>
<proteinExistence type="predicted"/>
<evidence type="ECO:0000313" key="2">
    <source>
        <dbReference type="Proteomes" id="UP001501666"/>
    </source>
</evidence>